<protein>
    <recommendedName>
        <fullName evidence="4">Cys-tRNA(Pro)/Cys-tRNA(Cys) deacylase</fullName>
        <ecNumber evidence="4">4.2.-.-</ecNumber>
    </recommendedName>
</protein>
<evidence type="ECO:0000313" key="6">
    <source>
        <dbReference type="EMBL" id="TXK82350.1"/>
    </source>
</evidence>
<dbReference type="EC" id="4.2.-.-" evidence="4"/>
<dbReference type="Gene3D" id="3.90.960.10">
    <property type="entry name" value="YbaK/aminoacyl-tRNA synthetase-associated domain"/>
    <property type="match status" value="1"/>
</dbReference>
<reference evidence="6 7" key="1">
    <citation type="submission" date="2019-08" db="EMBL/GenBank/DDBJ databases">
        <title>Draft genome analysis of Rheinheimera tangshanensis isolated from the roots of fresh rice plants (Oryza sativa).</title>
        <authorList>
            <person name="Yu Q."/>
            <person name="Qi Y."/>
            <person name="Zhang H."/>
            <person name="Pu J."/>
        </authorList>
    </citation>
    <scope>NUCLEOTIDE SEQUENCE [LARGE SCALE GENOMIC DNA]</scope>
    <source>
        <strain evidence="6 7">JA3-B52</strain>
    </source>
</reference>
<accession>A0A5C8M4K6</accession>
<dbReference type="PIRSF" id="PIRSF006181">
    <property type="entry name" value="EbsC_YbaK"/>
    <property type="match status" value="1"/>
</dbReference>
<gene>
    <name evidence="6" type="primary">ybaK</name>
    <name evidence="6" type="ORF">FU839_05535</name>
</gene>
<dbReference type="OrthoDB" id="9809296at2"/>
<dbReference type="InterPro" id="IPR036754">
    <property type="entry name" value="YbaK/aa-tRNA-synt-asso_dom_sf"/>
</dbReference>
<dbReference type="GO" id="GO:0002161">
    <property type="term" value="F:aminoacyl-tRNA deacylase activity"/>
    <property type="evidence" value="ECO:0007669"/>
    <property type="project" value="InterPro"/>
</dbReference>
<dbReference type="NCBIfam" id="TIGR00011">
    <property type="entry name" value="YbaK_EbsC"/>
    <property type="match status" value="1"/>
</dbReference>
<keyword evidence="3 4" id="KW-0456">Lyase</keyword>
<organism evidence="6 7">
    <name type="scientific">Rheinheimera tangshanensis</name>
    <dbReference type="NCBI Taxonomy" id="400153"/>
    <lineage>
        <taxon>Bacteria</taxon>
        <taxon>Pseudomonadati</taxon>
        <taxon>Pseudomonadota</taxon>
        <taxon>Gammaproteobacteria</taxon>
        <taxon>Chromatiales</taxon>
        <taxon>Chromatiaceae</taxon>
        <taxon>Rheinheimera</taxon>
    </lineage>
</organism>
<dbReference type="PANTHER" id="PTHR30411">
    <property type="entry name" value="CYTOPLASMIC PROTEIN"/>
    <property type="match status" value="1"/>
</dbReference>
<dbReference type="GO" id="GO:0006412">
    <property type="term" value="P:translation"/>
    <property type="evidence" value="ECO:0007669"/>
    <property type="project" value="UniProtKB-KW"/>
</dbReference>
<dbReference type="InterPro" id="IPR004369">
    <property type="entry name" value="Prolyl-tRNA_editing_YbaK/EbsC"/>
</dbReference>
<keyword evidence="2 4" id="KW-0648">Protein biosynthesis</keyword>
<keyword evidence="7" id="KW-1185">Reference proteome</keyword>
<dbReference type="GO" id="GO:0016829">
    <property type="term" value="F:lyase activity"/>
    <property type="evidence" value="ECO:0007669"/>
    <property type="project" value="UniProtKB-KW"/>
</dbReference>
<dbReference type="Pfam" id="PF04073">
    <property type="entry name" value="tRNA_edit"/>
    <property type="match status" value="1"/>
</dbReference>
<dbReference type="EMBL" id="VRLR01000002">
    <property type="protein sequence ID" value="TXK82350.1"/>
    <property type="molecule type" value="Genomic_DNA"/>
</dbReference>
<dbReference type="SUPFAM" id="SSF55826">
    <property type="entry name" value="YbaK/ProRS associated domain"/>
    <property type="match status" value="1"/>
</dbReference>
<evidence type="ECO:0000256" key="1">
    <source>
        <dbReference type="ARBA" id="ARBA00009798"/>
    </source>
</evidence>
<dbReference type="AlphaFoldDB" id="A0A5C8M4K6"/>
<comment type="similarity">
    <text evidence="1 4">Belongs to the prolyl-tRNA editing family. YbaK/EbsC subfamily.</text>
</comment>
<evidence type="ECO:0000256" key="2">
    <source>
        <dbReference type="ARBA" id="ARBA00022917"/>
    </source>
</evidence>
<dbReference type="CDD" id="cd00002">
    <property type="entry name" value="YbaK_deacylase"/>
    <property type="match status" value="1"/>
</dbReference>
<evidence type="ECO:0000259" key="5">
    <source>
        <dbReference type="Pfam" id="PF04073"/>
    </source>
</evidence>
<comment type="caution">
    <text evidence="6">The sequence shown here is derived from an EMBL/GenBank/DDBJ whole genome shotgun (WGS) entry which is preliminary data.</text>
</comment>
<evidence type="ECO:0000256" key="3">
    <source>
        <dbReference type="ARBA" id="ARBA00023239"/>
    </source>
</evidence>
<dbReference type="Proteomes" id="UP000321814">
    <property type="component" value="Unassembled WGS sequence"/>
</dbReference>
<dbReference type="RefSeq" id="WP_147903557.1">
    <property type="nucleotide sequence ID" value="NZ_BAAAGC010000017.1"/>
</dbReference>
<name>A0A5C8M4K6_9GAMM</name>
<dbReference type="PANTHER" id="PTHR30411:SF0">
    <property type="entry name" value="CYS-TRNA(PRO)_CYS-TRNA(CYS) DEACYLASE YBAK"/>
    <property type="match status" value="1"/>
</dbReference>
<dbReference type="InterPro" id="IPR007214">
    <property type="entry name" value="YbaK/aa-tRNA-synth-assoc-dom"/>
</dbReference>
<feature type="domain" description="YbaK/aminoacyl-tRNA synthetase-associated" evidence="5">
    <location>
        <begin position="32"/>
        <end position="143"/>
    </location>
</feature>
<evidence type="ECO:0000313" key="7">
    <source>
        <dbReference type="Proteomes" id="UP000321814"/>
    </source>
</evidence>
<evidence type="ECO:0000256" key="4">
    <source>
        <dbReference type="PIRNR" id="PIRNR006181"/>
    </source>
</evidence>
<sequence length="159" mass="16715">MTPAVLLLKKLKVPHQVLEYQHDPAAESYGLEAATKLGLAPVEVFKTLVVALDGKELVTAIVPVHQLLNMKQLAKAAGAKKAAMAAAADVERSSGYVLGGVSPLGQKKLLRTFIDESAAAFETIYVSAGKRGLEIGLKPAVLQACLSAKLVSLCQHESA</sequence>
<proteinExistence type="inferred from homology"/>